<accession>D5GG13</accession>
<dbReference type="RefSeq" id="XP_002839265.1">
    <property type="nucleotide sequence ID" value="XM_002839219.1"/>
</dbReference>
<dbReference type="Gene3D" id="1.25.40.10">
    <property type="entry name" value="Tetratricopeptide repeat domain"/>
    <property type="match status" value="1"/>
</dbReference>
<dbReference type="Pfam" id="PF06041">
    <property type="entry name" value="DUF924"/>
    <property type="match status" value="1"/>
</dbReference>
<dbReference type="AlphaFoldDB" id="D5GG13"/>
<dbReference type="InParanoid" id="D5GG13"/>
<reference evidence="1 2" key="1">
    <citation type="journal article" date="2010" name="Nature">
        <title>Perigord black truffle genome uncovers evolutionary origins and mechanisms of symbiosis.</title>
        <authorList>
            <person name="Martin F."/>
            <person name="Kohler A."/>
            <person name="Murat C."/>
            <person name="Balestrini R."/>
            <person name="Coutinho P.M."/>
            <person name="Jaillon O."/>
            <person name="Montanini B."/>
            <person name="Morin E."/>
            <person name="Noel B."/>
            <person name="Percudani R."/>
            <person name="Porcel B."/>
            <person name="Rubini A."/>
            <person name="Amicucci A."/>
            <person name="Amselem J."/>
            <person name="Anthouard V."/>
            <person name="Arcioni S."/>
            <person name="Artiguenave F."/>
            <person name="Aury J.M."/>
            <person name="Ballario P."/>
            <person name="Bolchi A."/>
            <person name="Brenna A."/>
            <person name="Brun A."/>
            <person name="Buee M."/>
            <person name="Cantarel B."/>
            <person name="Chevalier G."/>
            <person name="Couloux A."/>
            <person name="Da Silva C."/>
            <person name="Denoeud F."/>
            <person name="Duplessis S."/>
            <person name="Ghignone S."/>
            <person name="Hilselberger B."/>
            <person name="Iotti M."/>
            <person name="Marcais B."/>
            <person name="Mello A."/>
            <person name="Miranda M."/>
            <person name="Pacioni G."/>
            <person name="Quesneville H."/>
            <person name="Riccioni C."/>
            <person name="Ruotolo R."/>
            <person name="Splivallo R."/>
            <person name="Stocchi V."/>
            <person name="Tisserant E."/>
            <person name="Viscomi A.R."/>
            <person name="Zambonelli A."/>
            <person name="Zampieri E."/>
            <person name="Henrissat B."/>
            <person name="Lebrun M.H."/>
            <person name="Paolocci F."/>
            <person name="Bonfante P."/>
            <person name="Ottonello S."/>
            <person name="Wincker P."/>
        </authorList>
    </citation>
    <scope>NUCLEOTIDE SEQUENCE [LARGE SCALE GENOMIC DNA]</scope>
    <source>
        <strain evidence="1 2">Mel28</strain>
    </source>
</reference>
<proteinExistence type="predicted"/>
<dbReference type="EMBL" id="FN430231">
    <property type="protein sequence ID" value="CAZ83456.1"/>
    <property type="molecule type" value="Genomic_DNA"/>
</dbReference>
<protein>
    <submittedName>
        <fullName evidence="1">(Perigord truffle) hypothetical protein</fullName>
    </submittedName>
</protein>
<dbReference type="eggNOG" id="ENOG502S80R">
    <property type="taxonomic scope" value="Eukaryota"/>
</dbReference>
<dbReference type="OMA" id="FPRNCFR"/>
<dbReference type="InterPro" id="IPR011990">
    <property type="entry name" value="TPR-like_helical_dom_sf"/>
</dbReference>
<dbReference type="Gene3D" id="1.20.58.320">
    <property type="entry name" value="TPR-like"/>
    <property type="match status" value="1"/>
</dbReference>
<dbReference type="SUPFAM" id="SSF48452">
    <property type="entry name" value="TPR-like"/>
    <property type="match status" value="1"/>
</dbReference>
<organism evidence="1 2">
    <name type="scientific">Tuber melanosporum (strain Mel28)</name>
    <name type="common">Perigord black truffle</name>
    <dbReference type="NCBI Taxonomy" id="656061"/>
    <lineage>
        <taxon>Eukaryota</taxon>
        <taxon>Fungi</taxon>
        <taxon>Dikarya</taxon>
        <taxon>Ascomycota</taxon>
        <taxon>Pezizomycotina</taxon>
        <taxon>Pezizomycetes</taxon>
        <taxon>Pezizales</taxon>
        <taxon>Tuberaceae</taxon>
        <taxon>Tuber</taxon>
    </lineage>
</organism>
<gene>
    <name evidence="1" type="ORF">GSTUM_00007149001</name>
</gene>
<dbReference type="STRING" id="656061.D5GG13"/>
<sequence length="225" mass="25532">MSASTEAGSLFTDKDSSEILDFWFKDVPEHPHMEMIQRWFQPNPAFDDACRANFGPLLSKISPLPVATVTALATTPQKTLSLLLLLDQIPRNIHRADSRSVYTVTDPLALAVAQHATSPALRLDLGPEAAWKGFPMRRCWFYLPFSHGEDMSAHRRAAELHEELVRDCKGGEGEKLAVDTEGFLNSHTQVIERFGRYPYRNQILGRESTKEEIEWLEKDKPAWAR</sequence>
<evidence type="ECO:0000313" key="2">
    <source>
        <dbReference type="Proteomes" id="UP000006911"/>
    </source>
</evidence>
<keyword evidence="2" id="KW-1185">Reference proteome</keyword>
<dbReference type="GeneID" id="9181801"/>
<dbReference type="InterPro" id="IPR010323">
    <property type="entry name" value="DUF924"/>
</dbReference>
<dbReference type="HOGENOM" id="CLU_065010_0_1_1"/>
<evidence type="ECO:0000313" key="1">
    <source>
        <dbReference type="EMBL" id="CAZ83456.1"/>
    </source>
</evidence>
<dbReference type="Proteomes" id="UP000006911">
    <property type="component" value="Unassembled WGS sequence"/>
</dbReference>
<dbReference type="KEGG" id="tml:GSTUM_00007149001"/>
<name>D5GG13_TUBMM</name>